<proteinExistence type="predicted"/>
<dbReference type="PRINTS" id="PR01415">
    <property type="entry name" value="ANKYRIN"/>
</dbReference>
<dbReference type="InParanoid" id="Q75B21"/>
<dbReference type="SUPFAM" id="SSF48403">
    <property type="entry name" value="Ankyrin repeat"/>
    <property type="match status" value="1"/>
</dbReference>
<keyword evidence="2 3" id="KW-0040">ANK repeat</keyword>
<evidence type="ECO:0000256" key="2">
    <source>
        <dbReference type="ARBA" id="ARBA00023043"/>
    </source>
</evidence>
<dbReference type="KEGG" id="ago:AGOS_ADL244W"/>
<feature type="compositionally biased region" description="Basic and acidic residues" evidence="4">
    <location>
        <begin position="688"/>
        <end position="698"/>
    </location>
</feature>
<feature type="compositionally biased region" description="Polar residues" evidence="4">
    <location>
        <begin position="796"/>
        <end position="807"/>
    </location>
</feature>
<feature type="repeat" description="ANK" evidence="3">
    <location>
        <begin position="340"/>
        <end position="372"/>
    </location>
</feature>
<feature type="region of interest" description="Disordered" evidence="4">
    <location>
        <begin position="1"/>
        <end position="20"/>
    </location>
</feature>
<dbReference type="PROSITE" id="PS50088">
    <property type="entry name" value="ANK_REPEAT"/>
    <property type="match status" value="4"/>
</dbReference>
<feature type="compositionally biased region" description="Polar residues" evidence="4">
    <location>
        <begin position="817"/>
        <end position="826"/>
    </location>
</feature>
<dbReference type="OMA" id="PLHFSGE"/>
<dbReference type="RefSeq" id="NP_983852.2">
    <property type="nucleotide sequence ID" value="NM_209205.2"/>
</dbReference>
<evidence type="ECO:0000313" key="6">
    <source>
        <dbReference type="Proteomes" id="UP000000591"/>
    </source>
</evidence>
<dbReference type="Gene3D" id="1.25.40.20">
    <property type="entry name" value="Ankyrin repeat-containing domain"/>
    <property type="match status" value="2"/>
</dbReference>
<feature type="compositionally biased region" description="Basic and acidic residues" evidence="4">
    <location>
        <begin position="99"/>
        <end position="109"/>
    </location>
</feature>
<feature type="compositionally biased region" description="Basic and acidic residues" evidence="4">
    <location>
        <begin position="828"/>
        <end position="837"/>
    </location>
</feature>
<dbReference type="Pfam" id="PF12796">
    <property type="entry name" value="Ank_2"/>
    <property type="match status" value="2"/>
</dbReference>
<feature type="compositionally biased region" description="Basic and acidic residues" evidence="4">
    <location>
        <begin position="172"/>
        <end position="181"/>
    </location>
</feature>
<feature type="region of interest" description="Disordered" evidence="4">
    <location>
        <begin position="853"/>
        <end position="892"/>
    </location>
</feature>
<feature type="compositionally biased region" description="Basic and acidic residues" evidence="4">
    <location>
        <begin position="770"/>
        <end position="784"/>
    </location>
</feature>
<dbReference type="Proteomes" id="UP000000591">
    <property type="component" value="Chromosome IV"/>
</dbReference>
<reference evidence="6" key="2">
    <citation type="journal article" date="2013" name="G3 (Bethesda)">
        <title>Genomes of Ashbya fungi isolated from insects reveal four mating-type loci, numerous translocations, lack of transposons, and distinct gene duplications.</title>
        <authorList>
            <person name="Dietrich F.S."/>
            <person name="Voegeli S."/>
            <person name="Kuo S."/>
            <person name="Philippsen P."/>
        </authorList>
    </citation>
    <scope>GENOME REANNOTATION</scope>
    <source>
        <strain evidence="6">ATCC 10895 / CBS 109.51 / FGSC 9923 / NRRL Y-1056</strain>
    </source>
</reference>
<reference evidence="5 6" key="1">
    <citation type="journal article" date="2004" name="Science">
        <title>The Ashbya gossypii genome as a tool for mapping the ancient Saccharomyces cerevisiae genome.</title>
        <authorList>
            <person name="Dietrich F.S."/>
            <person name="Voegeli S."/>
            <person name="Brachat S."/>
            <person name="Lerch A."/>
            <person name="Gates K."/>
            <person name="Steiner S."/>
            <person name="Mohr C."/>
            <person name="Pohlmann R."/>
            <person name="Luedi P."/>
            <person name="Choi S."/>
            <person name="Wing R.A."/>
            <person name="Flavier A."/>
            <person name="Gaffney T.D."/>
            <person name="Philippsen P."/>
        </authorList>
    </citation>
    <scope>NUCLEOTIDE SEQUENCE [LARGE SCALE GENOMIC DNA]</scope>
    <source>
        <strain evidence="6">ATCC 10895 / CBS 109.51 / FGSC 9923 / NRRL Y-1056</strain>
    </source>
</reference>
<dbReference type="GO" id="GO:0045835">
    <property type="term" value="P:negative regulation of meiotic nuclear division"/>
    <property type="evidence" value="ECO:0007669"/>
    <property type="project" value="EnsemblFungi"/>
</dbReference>
<feature type="compositionally biased region" description="Basic and acidic residues" evidence="4">
    <location>
        <begin position="136"/>
        <end position="148"/>
    </location>
</feature>
<sequence>MSDQDKQDGTGQVKKRSLSSYLLNVSARKAELENLAKHEKDGPISASIGDRNEAANAGGIDDSPNQQGSGGQQASEERPAMPAINAEELEGGTSQELLARGDKNAKAVSEDVSVAAGALETQKPARWQECGGENGTVEKEQDDPREPHGTVMHAEGTAPGGAASVASDAVDDERAQQRSEVLDAVGPWVESQRIDSVTTAGWAKNDEQESSLSEIDSDAPTEPASPPKPRLGRLVRGDQLGSAPSNAKWHTRPAAATHDSDSELSDLADLKPVPLSSSILHGESSPTKAQSAVSSSPKKALPHPAHSTYSKSNSSSSKKMKHVAVSKIVKPRKGVYRDAGGRTRLQVACDKGKYDLARKLIEEGYDVNDQDNAGNSPLHEAALNGHLEVVKLLIRHGANVNIQSYEMFKDTPLIDASANGHLDVVRELLQNGADPTIVNAKGLTAIESIEDDSDLDEEEVQIVREIKALLRKSARKHKKEDGDVKSLPQRSKAKEGHSEEDESVQGSAAFDKDFYWTDITSKLGKEKLFRASKEGRLAYVGAYLENGGHADFRSFMESVKFGHEDIASLFLAFGAQVNAVGRDGQTALMAAVGRGHLNTVKLLLEAGADPTKRDKDGHSVLYYARHSPLGLVDDKELTKLRDAILENNGVLSEEDKLCLDKDHGKTTPLNVKLEEQEALTQIKSSSNVKEKLPEKPESPLHSTKANPTKERIGSSPTYHLSPKSEKTREQTPMRAHISEHEVVTDDEKGDYSSVKVKKRRIGSPSAAAASDDRSYRPATSEKARTASPHKLKRSVSAVSISSDTAESGTKRSKLEGLSSTHSQQQETPEERDARLKREEQYKLKRLESKRKKEQEFLQKLADDERKREEEKERAEQERRRQQEEERLRKTQQEQLLRDQQEIEKRIAIRDQYPLGLKLVDFQNHTDYNRYLPVPYIVREGARYLLDLHAAVLCKNPEISRGATRAVPVAPENLPQLWNIYKFLFLYGGYGPGHYLVDFSHLSLEEQLQLEHQEYLRFVRIPLHWLPYDDIPWPSSELRTAVDASMRELQLLAPPHVAPAPLDLSRTPQSVPSAPTPAKFRHRPAIAVWLSGVTSLW</sequence>
<feature type="compositionally biased region" description="Low complexity" evidence="4">
    <location>
        <begin position="307"/>
        <end position="317"/>
    </location>
</feature>
<dbReference type="InterPro" id="IPR036770">
    <property type="entry name" value="Ankyrin_rpt-contain_sf"/>
</dbReference>
<evidence type="ECO:0000256" key="4">
    <source>
        <dbReference type="SAM" id="MobiDB-lite"/>
    </source>
</evidence>
<dbReference type="HOGENOM" id="CLU_006901_0_0_1"/>
<dbReference type="PROSITE" id="PS50297">
    <property type="entry name" value="ANK_REP_REGION"/>
    <property type="match status" value="4"/>
</dbReference>
<keyword evidence="6" id="KW-1185">Reference proteome</keyword>
<evidence type="ECO:0000313" key="5">
    <source>
        <dbReference type="EMBL" id="AAS51676.2"/>
    </source>
</evidence>
<feature type="region of interest" description="Disordered" evidence="4">
    <location>
        <begin position="477"/>
        <end position="505"/>
    </location>
</feature>
<organism evidence="5 6">
    <name type="scientific">Eremothecium gossypii (strain ATCC 10895 / CBS 109.51 / FGSC 9923 / NRRL Y-1056)</name>
    <name type="common">Yeast</name>
    <name type="synonym">Ashbya gossypii</name>
    <dbReference type="NCBI Taxonomy" id="284811"/>
    <lineage>
        <taxon>Eukaryota</taxon>
        <taxon>Fungi</taxon>
        <taxon>Dikarya</taxon>
        <taxon>Ascomycota</taxon>
        <taxon>Saccharomycotina</taxon>
        <taxon>Saccharomycetes</taxon>
        <taxon>Saccharomycetales</taxon>
        <taxon>Saccharomycetaceae</taxon>
        <taxon>Eremothecium</taxon>
    </lineage>
</organism>
<protein>
    <submittedName>
        <fullName evidence="5">ADL244Wp</fullName>
    </submittedName>
</protein>
<feature type="compositionally biased region" description="Basic and acidic residues" evidence="4">
    <location>
        <begin position="722"/>
        <end position="750"/>
    </location>
</feature>
<gene>
    <name evidence="5" type="ORF">AGOS_ADL244W</name>
</gene>
<accession>Q75B21</accession>
<dbReference type="GeneID" id="4619987"/>
<dbReference type="PANTHER" id="PTHR24171">
    <property type="entry name" value="ANKYRIN REPEAT DOMAIN-CONTAINING PROTEIN 39-RELATED"/>
    <property type="match status" value="1"/>
</dbReference>
<dbReference type="GO" id="GO:0006338">
    <property type="term" value="P:chromatin remodeling"/>
    <property type="evidence" value="ECO:0007669"/>
    <property type="project" value="EnsemblFungi"/>
</dbReference>
<dbReference type="eggNOG" id="KOG0504">
    <property type="taxonomic scope" value="Eukaryota"/>
</dbReference>
<feature type="repeat" description="ANK" evidence="3">
    <location>
        <begin position="408"/>
        <end position="440"/>
    </location>
</feature>
<feature type="region of interest" description="Disordered" evidence="4">
    <location>
        <begin position="680"/>
        <end position="837"/>
    </location>
</feature>
<dbReference type="AlphaFoldDB" id="Q75B21"/>
<evidence type="ECO:0000256" key="1">
    <source>
        <dbReference type="ARBA" id="ARBA00022737"/>
    </source>
</evidence>
<feature type="region of interest" description="Disordered" evidence="4">
    <location>
        <begin position="34"/>
        <end position="324"/>
    </location>
</feature>
<dbReference type="SMART" id="SM00248">
    <property type="entry name" value="ANK"/>
    <property type="match status" value="5"/>
</dbReference>
<feature type="compositionally biased region" description="Polar residues" evidence="4">
    <location>
        <begin position="275"/>
        <end position="297"/>
    </location>
</feature>
<feature type="repeat" description="ANK" evidence="3">
    <location>
        <begin position="583"/>
        <end position="615"/>
    </location>
</feature>
<dbReference type="OrthoDB" id="194358at2759"/>
<dbReference type="InterPro" id="IPR002110">
    <property type="entry name" value="Ankyrin_rpt"/>
</dbReference>
<dbReference type="EMBL" id="AE016817">
    <property type="protein sequence ID" value="AAS51676.2"/>
    <property type="molecule type" value="Genomic_DNA"/>
</dbReference>
<feature type="repeat" description="ANK" evidence="3">
    <location>
        <begin position="373"/>
        <end position="405"/>
    </location>
</feature>
<dbReference type="STRING" id="284811.Q75B21"/>
<keyword evidence="1" id="KW-0677">Repeat</keyword>
<name>Q75B21_EREGS</name>
<dbReference type="FunCoup" id="Q75B21">
    <property type="interactions" value="180"/>
</dbReference>
<evidence type="ECO:0000256" key="3">
    <source>
        <dbReference type="PROSITE-ProRule" id="PRU00023"/>
    </source>
</evidence>
<dbReference type="PANTHER" id="PTHR24171:SF8">
    <property type="entry name" value="BRCA1-ASSOCIATED RING DOMAIN PROTEIN 1"/>
    <property type="match status" value="1"/>
</dbReference>
<dbReference type="GO" id="GO:0034967">
    <property type="term" value="C:Set3 complex"/>
    <property type="evidence" value="ECO:0007669"/>
    <property type="project" value="EnsemblFungi"/>
</dbReference>